<evidence type="ECO:0000256" key="2">
    <source>
        <dbReference type="ARBA" id="ARBA00007935"/>
    </source>
</evidence>
<dbReference type="GO" id="GO:0005886">
    <property type="term" value="C:plasma membrane"/>
    <property type="evidence" value="ECO:0007669"/>
    <property type="project" value="UniProtKB-SubCell"/>
</dbReference>
<dbReference type="GO" id="GO:0033214">
    <property type="term" value="P:siderophore-iron import into cell"/>
    <property type="evidence" value="ECO:0007669"/>
    <property type="project" value="TreeGrafter"/>
</dbReference>
<evidence type="ECO:0000256" key="1">
    <source>
        <dbReference type="ARBA" id="ARBA00004651"/>
    </source>
</evidence>
<dbReference type="SUPFAM" id="SSF81345">
    <property type="entry name" value="ABC transporter involved in vitamin B12 uptake, BtuC"/>
    <property type="match status" value="1"/>
</dbReference>
<feature type="transmembrane region" description="Helical" evidence="8">
    <location>
        <begin position="88"/>
        <end position="110"/>
    </location>
</feature>
<dbReference type="InterPro" id="IPR037294">
    <property type="entry name" value="ABC_BtuC-like"/>
</dbReference>
<dbReference type="GO" id="GO:0022857">
    <property type="term" value="F:transmembrane transporter activity"/>
    <property type="evidence" value="ECO:0007669"/>
    <property type="project" value="InterPro"/>
</dbReference>
<reference evidence="9" key="1">
    <citation type="submission" date="2019-11" db="EMBL/GenBank/DDBJ databases">
        <title>Genomic insights into an expanded diversity of filamentous marine cyanobacteria reveals the extraordinary biosynthetic potential of Moorea and Okeania.</title>
        <authorList>
            <person name="Ferreira Leao T."/>
            <person name="Wang M."/>
            <person name="Moss N."/>
            <person name="Da Silva R."/>
            <person name="Sanders J."/>
            <person name="Nurk S."/>
            <person name="Gurevich A."/>
            <person name="Humphrey G."/>
            <person name="Reher R."/>
            <person name="Zhu Q."/>
            <person name="Belda-Ferre P."/>
            <person name="Glukhov E."/>
            <person name="Rex R."/>
            <person name="Dorrestein P.C."/>
            <person name="Knight R."/>
            <person name="Pevzner P."/>
            <person name="Gerwick W.H."/>
            <person name="Gerwick L."/>
        </authorList>
    </citation>
    <scope>NUCLEOTIDE SEQUENCE</scope>
    <source>
        <strain evidence="9">SIO1C4</strain>
    </source>
</reference>
<evidence type="ECO:0000313" key="9">
    <source>
        <dbReference type="EMBL" id="NER29055.1"/>
    </source>
</evidence>
<dbReference type="Pfam" id="PF01032">
    <property type="entry name" value="FecCD"/>
    <property type="match status" value="1"/>
</dbReference>
<comment type="caution">
    <text evidence="9">The sequence shown here is derived from an EMBL/GenBank/DDBJ whole genome shotgun (WGS) entry which is preliminary data.</text>
</comment>
<dbReference type="InterPro" id="IPR000522">
    <property type="entry name" value="ABC_transptr_permease_BtuC"/>
</dbReference>
<protein>
    <submittedName>
        <fullName evidence="9">Iron ABC transporter permease</fullName>
    </submittedName>
</protein>
<comment type="similarity">
    <text evidence="2">Belongs to the binding-protein-dependent transport system permease family. FecCD subfamily.</text>
</comment>
<feature type="transmembrane region" description="Helical" evidence="8">
    <location>
        <begin position="60"/>
        <end position="81"/>
    </location>
</feature>
<keyword evidence="3" id="KW-0813">Transport</keyword>
<feature type="transmembrane region" description="Helical" evidence="8">
    <location>
        <begin position="310"/>
        <end position="328"/>
    </location>
</feature>
<evidence type="ECO:0000256" key="8">
    <source>
        <dbReference type="SAM" id="Phobius"/>
    </source>
</evidence>
<feature type="transmembrane region" description="Helical" evidence="8">
    <location>
        <begin position="148"/>
        <end position="172"/>
    </location>
</feature>
<dbReference type="PANTHER" id="PTHR30472">
    <property type="entry name" value="FERRIC ENTEROBACTIN TRANSPORT SYSTEM PERMEASE PROTEIN"/>
    <property type="match status" value="1"/>
</dbReference>
<evidence type="ECO:0000256" key="4">
    <source>
        <dbReference type="ARBA" id="ARBA00022475"/>
    </source>
</evidence>
<proteinExistence type="inferred from homology"/>
<evidence type="ECO:0000256" key="5">
    <source>
        <dbReference type="ARBA" id="ARBA00022692"/>
    </source>
</evidence>
<dbReference type="FunFam" id="1.10.3470.10:FF:000001">
    <property type="entry name" value="Vitamin B12 ABC transporter permease BtuC"/>
    <property type="match status" value="1"/>
</dbReference>
<feature type="transmembrane region" description="Helical" evidence="8">
    <location>
        <begin position="285"/>
        <end position="303"/>
    </location>
</feature>
<dbReference type="Gene3D" id="1.10.3470.10">
    <property type="entry name" value="ABC transporter involved in vitamin B12 uptake, BtuC"/>
    <property type="match status" value="1"/>
</dbReference>
<dbReference type="EMBL" id="JAAHFQ010000301">
    <property type="protein sequence ID" value="NER29055.1"/>
    <property type="molecule type" value="Genomic_DNA"/>
</dbReference>
<feature type="transmembrane region" description="Helical" evidence="8">
    <location>
        <begin position="192"/>
        <end position="211"/>
    </location>
</feature>
<evidence type="ECO:0000256" key="6">
    <source>
        <dbReference type="ARBA" id="ARBA00022989"/>
    </source>
</evidence>
<keyword evidence="6 8" id="KW-1133">Transmembrane helix</keyword>
<dbReference type="PANTHER" id="PTHR30472:SF67">
    <property type="entry name" value="PERMEASE OF ABC TRANSPORTER-RELATED"/>
    <property type="match status" value="1"/>
</dbReference>
<gene>
    <name evidence="9" type="ORF">F6J89_15805</name>
</gene>
<feature type="transmembrane region" description="Helical" evidence="8">
    <location>
        <begin position="116"/>
        <end position="136"/>
    </location>
</feature>
<sequence>MVSLLITLVVSITLAVIIGPVPIEPLRVWQIALSKIFPPQSEDWSPAQAQIVWLIRFPRVLLAGCVGAGLSVVGVTMQALVRNPLADPYILGVSSGASVGAVLVLLFGVFSFLGVYALSIGAFLGAQFSFIIVFLLAQRSGGISNTRLILAGVAVSYLFSAVTSFLTIKAGTGQAARQVLFWLLGGFSGAKWTDLTLPVLTLGVGLVYLLLQARMLNTLLMGEETAMTLGTDTNRFRKQLFLVTSLLTGVMVAVSGAIGFVGLMMPHIVRLFVGSDHRRVLPMSILMGAIFLIWADVLARVILAPEELPIGIITAICGAPFFIWLMRWKDKAVGGSGS</sequence>
<name>A0A6B3NDS6_9CYAN</name>
<keyword evidence="5 8" id="KW-0812">Transmembrane</keyword>
<comment type="subcellular location">
    <subcellularLocation>
        <location evidence="1">Cell membrane</location>
        <topology evidence="1">Multi-pass membrane protein</topology>
    </subcellularLocation>
</comment>
<dbReference type="CDD" id="cd06550">
    <property type="entry name" value="TM_ABC_iron-siderophores_like"/>
    <property type="match status" value="1"/>
</dbReference>
<feature type="transmembrane region" description="Helical" evidence="8">
    <location>
        <begin position="240"/>
        <end position="265"/>
    </location>
</feature>
<accession>A0A6B3NDS6</accession>
<dbReference type="AlphaFoldDB" id="A0A6B3NDS6"/>
<evidence type="ECO:0000256" key="3">
    <source>
        <dbReference type="ARBA" id="ARBA00022448"/>
    </source>
</evidence>
<keyword evidence="7 8" id="KW-0472">Membrane</keyword>
<keyword evidence="4" id="KW-1003">Cell membrane</keyword>
<evidence type="ECO:0000256" key="7">
    <source>
        <dbReference type="ARBA" id="ARBA00023136"/>
    </source>
</evidence>
<organism evidence="9">
    <name type="scientific">Symploca sp. SIO1C4</name>
    <dbReference type="NCBI Taxonomy" id="2607765"/>
    <lineage>
        <taxon>Bacteria</taxon>
        <taxon>Bacillati</taxon>
        <taxon>Cyanobacteriota</taxon>
        <taxon>Cyanophyceae</taxon>
        <taxon>Coleofasciculales</taxon>
        <taxon>Coleofasciculaceae</taxon>
        <taxon>Symploca</taxon>
    </lineage>
</organism>